<sequence>MQQQDAQQPEVKHYDGNKHFTCPIPTCGESTKKTEAPLLGVPLSYILKDLPLDKFEKEPSFQKLRGEANSVRLEERKTGFSANYQHYKIEWKKTTLNFEISDDVMKVSFGQKTLIGSKESDSSSGSDCISDSFESDVPGTSKRSKTKLNVPVALSKRKKNSTSVKRVRDFLSDLENIVSAPTRSTRSNPAPKLNVSFPFCKRKQKKRKIVRETDTDGEDVIPIKKTKTNTNTPLAKNSTKYKLPKRVREARSCQICRKAVINIWRHMKIVHKVPNIHKDDAIRSKKGYIIKGCPYKGCVAVVDRLTDHLVGKHNLVRKSFQIKRLLMKAESVPLSCDVSRKRQNIKKAIQKRTK</sequence>
<accession>A0A8B6DPB7</accession>
<gene>
    <name evidence="2" type="ORF">MGAL_10B022553</name>
</gene>
<evidence type="ECO:0000313" key="3">
    <source>
        <dbReference type="Proteomes" id="UP000596742"/>
    </source>
</evidence>
<protein>
    <submittedName>
        <fullName evidence="2">Uncharacterized protein</fullName>
    </submittedName>
</protein>
<dbReference type="OrthoDB" id="10516387at2759"/>
<proteinExistence type="predicted"/>
<feature type="compositionally biased region" description="Low complexity" evidence="1">
    <location>
        <begin position="122"/>
        <end position="132"/>
    </location>
</feature>
<dbReference type="AlphaFoldDB" id="A0A8B6DPB7"/>
<comment type="caution">
    <text evidence="2">The sequence shown here is derived from an EMBL/GenBank/DDBJ whole genome shotgun (WGS) entry which is preliminary data.</text>
</comment>
<evidence type="ECO:0000256" key="1">
    <source>
        <dbReference type="SAM" id="MobiDB-lite"/>
    </source>
</evidence>
<keyword evidence="3" id="KW-1185">Reference proteome</keyword>
<evidence type="ECO:0000313" key="2">
    <source>
        <dbReference type="EMBL" id="VDI22387.1"/>
    </source>
</evidence>
<organism evidence="2 3">
    <name type="scientific">Mytilus galloprovincialis</name>
    <name type="common">Mediterranean mussel</name>
    <dbReference type="NCBI Taxonomy" id="29158"/>
    <lineage>
        <taxon>Eukaryota</taxon>
        <taxon>Metazoa</taxon>
        <taxon>Spiralia</taxon>
        <taxon>Lophotrochozoa</taxon>
        <taxon>Mollusca</taxon>
        <taxon>Bivalvia</taxon>
        <taxon>Autobranchia</taxon>
        <taxon>Pteriomorphia</taxon>
        <taxon>Mytilida</taxon>
        <taxon>Mytiloidea</taxon>
        <taxon>Mytilidae</taxon>
        <taxon>Mytilinae</taxon>
        <taxon>Mytilus</taxon>
    </lineage>
</organism>
<dbReference type="Proteomes" id="UP000596742">
    <property type="component" value="Unassembled WGS sequence"/>
</dbReference>
<reference evidence="2" key="1">
    <citation type="submission" date="2018-11" db="EMBL/GenBank/DDBJ databases">
        <authorList>
            <person name="Alioto T."/>
            <person name="Alioto T."/>
        </authorList>
    </citation>
    <scope>NUCLEOTIDE SEQUENCE</scope>
</reference>
<dbReference type="EMBL" id="UYJE01003789">
    <property type="protein sequence ID" value="VDI22387.1"/>
    <property type="molecule type" value="Genomic_DNA"/>
</dbReference>
<feature type="region of interest" description="Disordered" evidence="1">
    <location>
        <begin position="116"/>
        <end position="146"/>
    </location>
</feature>
<name>A0A8B6DPB7_MYTGA</name>